<accession>X1MGW0</accession>
<comment type="caution">
    <text evidence="1">The sequence shown here is derived from an EMBL/GenBank/DDBJ whole genome shotgun (WGS) entry which is preliminary data.</text>
</comment>
<reference evidence="1" key="1">
    <citation type="journal article" date="2014" name="Front. Microbiol.">
        <title>High frequency of phylogenetically diverse reductive dehalogenase-homologous genes in deep subseafloor sedimentary metagenomes.</title>
        <authorList>
            <person name="Kawai M."/>
            <person name="Futagami T."/>
            <person name="Toyoda A."/>
            <person name="Takaki Y."/>
            <person name="Nishi S."/>
            <person name="Hori S."/>
            <person name="Arai W."/>
            <person name="Tsubouchi T."/>
            <person name="Morono Y."/>
            <person name="Uchiyama I."/>
            <person name="Ito T."/>
            <person name="Fujiyama A."/>
            <person name="Inagaki F."/>
            <person name="Takami H."/>
        </authorList>
    </citation>
    <scope>NUCLEOTIDE SEQUENCE</scope>
    <source>
        <strain evidence="1">Expedition CK06-06</strain>
    </source>
</reference>
<name>X1MGW0_9ZZZZ</name>
<evidence type="ECO:0000313" key="1">
    <source>
        <dbReference type="EMBL" id="GAI30892.1"/>
    </source>
</evidence>
<protein>
    <submittedName>
        <fullName evidence="1">Uncharacterized protein</fullName>
    </submittedName>
</protein>
<dbReference type="AlphaFoldDB" id="X1MGW0"/>
<proteinExistence type="predicted"/>
<organism evidence="1">
    <name type="scientific">marine sediment metagenome</name>
    <dbReference type="NCBI Taxonomy" id="412755"/>
    <lineage>
        <taxon>unclassified sequences</taxon>
        <taxon>metagenomes</taxon>
        <taxon>ecological metagenomes</taxon>
    </lineage>
</organism>
<feature type="non-terminal residue" evidence="1">
    <location>
        <position position="1"/>
    </location>
</feature>
<gene>
    <name evidence="1" type="ORF">S06H3_26723</name>
</gene>
<sequence>AYYEVQPKLLENYQLLDKVKKPIIEHIKESVFQRVWIYSVIENEILFIYPNL</sequence>
<dbReference type="EMBL" id="BARV01015469">
    <property type="protein sequence ID" value="GAI30892.1"/>
    <property type="molecule type" value="Genomic_DNA"/>
</dbReference>